<feature type="compositionally biased region" description="Basic and acidic residues" evidence="1">
    <location>
        <begin position="804"/>
        <end position="819"/>
    </location>
</feature>
<feature type="compositionally biased region" description="Basic and acidic residues" evidence="1">
    <location>
        <begin position="782"/>
        <end position="792"/>
    </location>
</feature>
<proteinExistence type="predicted"/>
<feature type="region of interest" description="Disordered" evidence="1">
    <location>
        <begin position="188"/>
        <end position="217"/>
    </location>
</feature>
<reference evidence="3" key="2">
    <citation type="submission" date="2015-08" db="UniProtKB">
        <authorList>
            <consortium name="WormBaseParasite"/>
        </authorList>
    </citation>
    <scope>IDENTIFICATION</scope>
</reference>
<feature type="region of interest" description="Disordered" evidence="1">
    <location>
        <begin position="259"/>
        <end position="286"/>
    </location>
</feature>
<evidence type="ECO:0000313" key="3">
    <source>
        <dbReference type="WBParaSite" id="SVE_0415000.1"/>
    </source>
</evidence>
<accession>A0A0K0F5Q8</accession>
<evidence type="ECO:0000256" key="1">
    <source>
        <dbReference type="SAM" id="MobiDB-lite"/>
    </source>
</evidence>
<organism evidence="2 3">
    <name type="scientific">Strongyloides venezuelensis</name>
    <name type="common">Threadworm</name>
    <dbReference type="NCBI Taxonomy" id="75913"/>
    <lineage>
        <taxon>Eukaryota</taxon>
        <taxon>Metazoa</taxon>
        <taxon>Ecdysozoa</taxon>
        <taxon>Nematoda</taxon>
        <taxon>Chromadorea</taxon>
        <taxon>Rhabditida</taxon>
        <taxon>Tylenchina</taxon>
        <taxon>Panagrolaimomorpha</taxon>
        <taxon>Strongyloidoidea</taxon>
        <taxon>Strongyloididae</taxon>
        <taxon>Strongyloides</taxon>
    </lineage>
</organism>
<feature type="compositionally biased region" description="Basic and acidic residues" evidence="1">
    <location>
        <begin position="826"/>
        <end position="836"/>
    </location>
</feature>
<feature type="compositionally biased region" description="Acidic residues" evidence="1">
    <location>
        <begin position="194"/>
        <end position="205"/>
    </location>
</feature>
<sequence>MNPSNITYKNNSINQQNRERLLRNSLGESFENQVQKLKLTELHIHNILMNILHDEPVDSFDFSHISTRRITRAFERELEAKRKQEEKRDSRDRSLNNTIFDIEFSEDEELDTEYNPLQNVNNIENPNLVLQNYHSRDWNSDINYPNTRSRHNESAYYMSDEYRCFDTSFTVYDDDPIYKDFLTNLDNNDQCDYSQDEEDDPEFDPSQEPNFFENFDDDDESVKISKSELKQFVEDLDTPNIITDVIVVSPNYEVSEDSSSSVSRQVLSSTPKDYDSEHNSRKQGRRFVQPSPEEYKFYDFSNSASCIHGKGLMTKDEQDQFITQTEMLVQLLLQFIVCYHFDQIDDKYEKMYKDMLNNLLCQQACSPSYSLLRKVRNIYSAVNHYQTLTNLRVDEFNHQLMFPDTLHHTSFKPVHVYSGIVLATSDALMYPKLLPFQKFYISSVQGNVFSKSEINLMKFALARTKESQKQFKNTKSPKYVSIIEKYFPLRTTEQLRWRISSARNSKNKEINSVQFALQNKISYFEDYTKKHSEFNGIIRASFDIGQVLCPLHWLEKWMPEWLKVLKTKIMQGEYSKTFPNLTIPRNTLSEVTKPQNIPTPSVVPVGSKIIIPQGINITQPIQIIQLNEIPQVVKVPVVNEFSYQNSVDQRKTYDNQGSEELKNSFGSQIIDPLEIEKYIAEMQNLKNQKKRNRRNNAYGARNVTDDDFANEPFREYQTSLVPSSQVSTDPALKNYSRHDLHKIRFHLGMKKQEAIQSGTWDISKDVYDPDEVSEACVKVDEDKKRKETENAERRKRRYNLSKKISNDENGEGRERKELKLSNNQSQKEDDPYKDLSKLQKKIKRQNDGKMAMHDPFYHNEAMKKISVIIGEDIQQKFSLHKGMLIELEELLNQYGNDQKKFIEKLEESWGSHFEFMTQLVSILLDESNLTEEMCTNPTRVAQTNALEIIRMIYIYCHHSRGKISARNVFRTIEKEFQGEGNEMMIGKRLLEMFKKETPIYNYLKRFVQLDIDIEDLSDEEEFIDATGGDIDFSGDENNLLYF</sequence>
<protein>
    <submittedName>
        <fullName evidence="3">GON-4-like protein</fullName>
    </submittedName>
</protein>
<dbReference type="WBParaSite" id="SVE_0415000.1">
    <property type="protein sequence ID" value="SVE_0415000.1"/>
    <property type="gene ID" value="SVE_0415000"/>
</dbReference>
<feature type="region of interest" description="Disordered" evidence="1">
    <location>
        <begin position="782"/>
        <end position="836"/>
    </location>
</feature>
<evidence type="ECO:0000313" key="2">
    <source>
        <dbReference type="Proteomes" id="UP000035680"/>
    </source>
</evidence>
<dbReference type="Proteomes" id="UP000035680">
    <property type="component" value="Unassembled WGS sequence"/>
</dbReference>
<keyword evidence="2" id="KW-1185">Reference proteome</keyword>
<name>A0A0K0F5Q8_STRVS</name>
<reference evidence="2" key="1">
    <citation type="submission" date="2014-07" db="EMBL/GenBank/DDBJ databases">
        <authorList>
            <person name="Martin A.A"/>
            <person name="De Silva N."/>
        </authorList>
    </citation>
    <scope>NUCLEOTIDE SEQUENCE</scope>
</reference>
<feature type="compositionally biased region" description="Low complexity" evidence="1">
    <location>
        <begin position="259"/>
        <end position="269"/>
    </location>
</feature>
<dbReference type="STRING" id="75913.A0A0K0F5Q8"/>
<dbReference type="AlphaFoldDB" id="A0A0K0F5Q8"/>